<keyword evidence="3" id="KW-1185">Reference proteome</keyword>
<proteinExistence type="predicted"/>
<protein>
    <submittedName>
        <fullName evidence="2">Predicted phosphohydrolases</fullName>
    </submittedName>
</protein>
<dbReference type="STRING" id="1121925.SAMN02746011_00810"/>
<dbReference type="Gene3D" id="3.60.21.10">
    <property type="match status" value="1"/>
</dbReference>
<name>A0A1T4KPY7_9LACT</name>
<reference evidence="3" key="1">
    <citation type="submission" date="2017-02" db="EMBL/GenBank/DDBJ databases">
        <authorList>
            <person name="Varghese N."/>
            <person name="Submissions S."/>
        </authorList>
    </citation>
    <scope>NUCLEOTIDE SEQUENCE [LARGE SCALE GENOMIC DNA]</scope>
    <source>
        <strain evidence="3">DSM 15739</strain>
    </source>
</reference>
<evidence type="ECO:0000313" key="2">
    <source>
        <dbReference type="EMBL" id="SJZ44475.1"/>
    </source>
</evidence>
<dbReference type="RefSeq" id="WP_159443855.1">
    <property type="nucleotide sequence ID" value="NZ_FUWO01000005.1"/>
</dbReference>
<dbReference type="EMBL" id="FUWO01000005">
    <property type="protein sequence ID" value="SJZ44475.1"/>
    <property type="molecule type" value="Genomic_DNA"/>
</dbReference>
<evidence type="ECO:0000259" key="1">
    <source>
        <dbReference type="Pfam" id="PF00149"/>
    </source>
</evidence>
<evidence type="ECO:0000313" key="3">
    <source>
        <dbReference type="Proteomes" id="UP000189941"/>
    </source>
</evidence>
<dbReference type="SUPFAM" id="SSF56300">
    <property type="entry name" value="Metallo-dependent phosphatases"/>
    <property type="match status" value="1"/>
</dbReference>
<dbReference type="GO" id="GO:0005737">
    <property type="term" value="C:cytoplasm"/>
    <property type="evidence" value="ECO:0007669"/>
    <property type="project" value="TreeGrafter"/>
</dbReference>
<dbReference type="PANTHER" id="PTHR32440:SF11">
    <property type="entry name" value="METALLOPHOSPHOESTERASE DOMAIN-CONTAINING PROTEIN"/>
    <property type="match status" value="1"/>
</dbReference>
<organism evidence="2 3">
    <name type="scientific">Globicatella sulfidifaciens DSM 15739</name>
    <dbReference type="NCBI Taxonomy" id="1121925"/>
    <lineage>
        <taxon>Bacteria</taxon>
        <taxon>Bacillati</taxon>
        <taxon>Bacillota</taxon>
        <taxon>Bacilli</taxon>
        <taxon>Lactobacillales</taxon>
        <taxon>Aerococcaceae</taxon>
        <taxon>Globicatella</taxon>
    </lineage>
</organism>
<accession>A0A1T4KPY7</accession>
<dbReference type="InterPro" id="IPR029052">
    <property type="entry name" value="Metallo-depent_PP-like"/>
</dbReference>
<dbReference type="AlphaFoldDB" id="A0A1T4KPY7"/>
<keyword evidence="2" id="KW-0378">Hydrolase</keyword>
<dbReference type="GO" id="GO:0016788">
    <property type="term" value="F:hydrolase activity, acting on ester bonds"/>
    <property type="evidence" value="ECO:0007669"/>
    <property type="project" value="TreeGrafter"/>
</dbReference>
<dbReference type="Proteomes" id="UP000189941">
    <property type="component" value="Unassembled WGS sequence"/>
</dbReference>
<dbReference type="Pfam" id="PF00149">
    <property type="entry name" value="Metallophos"/>
    <property type="match status" value="1"/>
</dbReference>
<gene>
    <name evidence="2" type="ORF">SAMN02746011_00810</name>
</gene>
<dbReference type="PANTHER" id="PTHR32440">
    <property type="entry name" value="PHOSPHATASE DCR2-RELATED-RELATED"/>
    <property type="match status" value="1"/>
</dbReference>
<feature type="domain" description="Calcineurin-like phosphoesterase" evidence="1">
    <location>
        <begin position="8"/>
        <end position="235"/>
    </location>
</feature>
<dbReference type="OrthoDB" id="9816081at2"/>
<sequence>MMNPTNQFRIVQITDIHLNHYPFDENDQIILTDIKQALEMLKPDLIMLTGDYVNTCQNEQEELIFRNFFAFLNQFHAPKAITYGHHDSERCLDRVDIEKIFNEIVVNKVKREHEEWIEGLSQYAVMIKGDKGLSNVLYVMDSGRTAPGIERTNDWILPRQVEWFRKVSRRYTEMKYNLVFMHSPLPEYDQARVNILAGELREPNQCISFSRINTGLFSEFFFSEQIDSVYCGHNHLNNAEMMWEGIRLIYGMFCGRDEKSGDFRGVRYIDIDGATGAVTTDFRYFYEFKKGDNQ</sequence>
<dbReference type="InterPro" id="IPR004843">
    <property type="entry name" value="Calcineurin-like_PHP"/>
</dbReference>